<dbReference type="Proteomes" id="UP000593571">
    <property type="component" value="Unassembled WGS sequence"/>
</dbReference>
<dbReference type="GO" id="GO:0004869">
    <property type="term" value="F:cysteine-type endopeptidase inhibitor activity"/>
    <property type="evidence" value="ECO:0007669"/>
    <property type="project" value="UniProtKB-KW"/>
</dbReference>
<reference evidence="10 11" key="1">
    <citation type="journal article" date="2020" name="Nature">
        <title>Six reference-quality genomes reveal evolution of bat adaptations.</title>
        <authorList>
            <person name="Jebb D."/>
            <person name="Huang Z."/>
            <person name="Pippel M."/>
            <person name="Hughes G.M."/>
            <person name="Lavrichenko K."/>
            <person name="Devanna P."/>
            <person name="Winkler S."/>
            <person name="Jermiin L.S."/>
            <person name="Skirmuntt E.C."/>
            <person name="Katzourakis A."/>
            <person name="Burkitt-Gray L."/>
            <person name="Ray D.A."/>
            <person name="Sullivan K.A.M."/>
            <person name="Roscito J.G."/>
            <person name="Kirilenko B.M."/>
            <person name="Davalos L.M."/>
            <person name="Corthals A.P."/>
            <person name="Power M.L."/>
            <person name="Jones G."/>
            <person name="Ransome R.D."/>
            <person name="Dechmann D.K.N."/>
            <person name="Locatelli A.G."/>
            <person name="Puechmaille S.J."/>
            <person name="Fedrigo O."/>
            <person name="Jarvis E.D."/>
            <person name="Hiller M."/>
            <person name="Vernes S.C."/>
            <person name="Myers E.W."/>
            <person name="Teeling E.C."/>
        </authorList>
    </citation>
    <scope>NUCLEOTIDE SEQUENCE [LARGE SCALE GENOMIC DNA]</scope>
    <source>
        <strain evidence="10">MRouAeg1</strain>
        <tissue evidence="10">Muscle</tissue>
    </source>
</reference>
<evidence type="ECO:0000259" key="9">
    <source>
        <dbReference type="SMART" id="SM00043"/>
    </source>
</evidence>
<keyword evidence="4" id="KW-0646">Protease inhibitor</keyword>
<dbReference type="PANTHER" id="PTHR47393:SF5">
    <property type="entry name" value="CYSTATIN-16-RELATED"/>
    <property type="match status" value="1"/>
</dbReference>
<evidence type="ECO:0000256" key="2">
    <source>
        <dbReference type="ARBA" id="ARBA00009403"/>
    </source>
</evidence>
<comment type="similarity">
    <text evidence="2">Belongs to the cystatin family.</text>
</comment>
<keyword evidence="3" id="KW-0964">Secreted</keyword>
<feature type="chain" id="PRO_5029859918" evidence="8">
    <location>
        <begin position="19"/>
        <end position="132"/>
    </location>
</feature>
<proteinExistence type="inferred from homology"/>
<evidence type="ECO:0000256" key="8">
    <source>
        <dbReference type="SAM" id="SignalP"/>
    </source>
</evidence>
<evidence type="ECO:0000256" key="3">
    <source>
        <dbReference type="ARBA" id="ARBA00022525"/>
    </source>
</evidence>
<name>A0A7J8DG11_ROUAE</name>
<keyword evidence="6 8" id="KW-0732">Signal</keyword>
<dbReference type="FunFam" id="3.10.450.10:FF:000004">
    <property type="entry name" value="Cystatin C"/>
    <property type="match status" value="1"/>
</dbReference>
<comment type="subcellular location">
    <subcellularLocation>
        <location evidence="1">Secreted</location>
    </subcellularLocation>
</comment>
<evidence type="ECO:0000256" key="5">
    <source>
        <dbReference type="ARBA" id="ARBA00022704"/>
    </source>
</evidence>
<dbReference type="GO" id="GO:0005576">
    <property type="term" value="C:extracellular region"/>
    <property type="evidence" value="ECO:0007669"/>
    <property type="project" value="UniProtKB-SubCell"/>
</dbReference>
<evidence type="ECO:0000256" key="1">
    <source>
        <dbReference type="ARBA" id="ARBA00004613"/>
    </source>
</evidence>
<accession>A0A7J8DG11</accession>
<keyword evidence="5" id="KW-0789">Thiol protease inhibitor</keyword>
<keyword evidence="7" id="KW-1015">Disulfide bond</keyword>
<dbReference type="InterPro" id="IPR046350">
    <property type="entry name" value="Cystatin_sf"/>
</dbReference>
<organism evidence="10 11">
    <name type="scientific">Rousettus aegyptiacus</name>
    <name type="common">Egyptian fruit bat</name>
    <name type="synonym">Pteropus aegyptiacus</name>
    <dbReference type="NCBI Taxonomy" id="9407"/>
    <lineage>
        <taxon>Eukaryota</taxon>
        <taxon>Metazoa</taxon>
        <taxon>Chordata</taxon>
        <taxon>Craniata</taxon>
        <taxon>Vertebrata</taxon>
        <taxon>Euteleostomi</taxon>
        <taxon>Mammalia</taxon>
        <taxon>Eutheria</taxon>
        <taxon>Laurasiatheria</taxon>
        <taxon>Chiroptera</taxon>
        <taxon>Yinpterochiroptera</taxon>
        <taxon>Pteropodoidea</taxon>
        <taxon>Pteropodidae</taxon>
        <taxon>Rousettinae</taxon>
        <taxon>Rousettus</taxon>
    </lineage>
</organism>
<dbReference type="EMBL" id="JACASE010000012">
    <property type="protein sequence ID" value="KAF6422043.1"/>
    <property type="molecule type" value="Genomic_DNA"/>
</dbReference>
<keyword evidence="11" id="KW-1185">Reference proteome</keyword>
<dbReference type="CDD" id="cd00042">
    <property type="entry name" value="CY"/>
    <property type="match status" value="1"/>
</dbReference>
<feature type="domain" description="Cystatin" evidence="9">
    <location>
        <begin position="20"/>
        <end position="130"/>
    </location>
</feature>
<evidence type="ECO:0000256" key="6">
    <source>
        <dbReference type="ARBA" id="ARBA00022729"/>
    </source>
</evidence>
<evidence type="ECO:0000256" key="4">
    <source>
        <dbReference type="ARBA" id="ARBA00022690"/>
    </source>
</evidence>
<dbReference type="SUPFAM" id="SSF54403">
    <property type="entry name" value="Cystatin/monellin"/>
    <property type="match status" value="1"/>
</dbReference>
<protein>
    <submittedName>
        <fullName evidence="10">Cystatin 8</fullName>
    </submittedName>
</protein>
<sequence length="132" mass="15423">MFLKVSLLLGFIVLGTHVWTIQKEFVDISKNQDYFVVSMEFAMAVFNDNNVEENAYRLLEVRRAKQKITDRLEYFIDVEIARSNCRKLSNNSENCFIQENSKMEKRVTCSFLVGALPWNGDFTVMKKQCADF</sequence>
<dbReference type="Pfam" id="PF00031">
    <property type="entry name" value="Cystatin"/>
    <property type="match status" value="1"/>
</dbReference>
<evidence type="ECO:0000256" key="7">
    <source>
        <dbReference type="ARBA" id="ARBA00023157"/>
    </source>
</evidence>
<evidence type="ECO:0000313" key="11">
    <source>
        <dbReference type="Proteomes" id="UP000593571"/>
    </source>
</evidence>
<dbReference type="AlphaFoldDB" id="A0A7J8DG11"/>
<dbReference type="InterPro" id="IPR000010">
    <property type="entry name" value="Cystatin_dom"/>
</dbReference>
<dbReference type="SMART" id="SM00043">
    <property type="entry name" value="CY"/>
    <property type="match status" value="1"/>
</dbReference>
<evidence type="ECO:0000313" key="10">
    <source>
        <dbReference type="EMBL" id="KAF6422043.1"/>
    </source>
</evidence>
<feature type="signal peptide" evidence="8">
    <location>
        <begin position="1"/>
        <end position="18"/>
    </location>
</feature>
<dbReference type="Gene3D" id="3.10.450.10">
    <property type="match status" value="1"/>
</dbReference>
<dbReference type="InterPro" id="IPR052333">
    <property type="entry name" value="Cystatin_spermatogenesis"/>
</dbReference>
<gene>
    <name evidence="10" type="ORF">HJG63_003435</name>
</gene>
<dbReference type="PANTHER" id="PTHR47393">
    <property type="entry name" value="CYSTATIN-12-RELATED"/>
    <property type="match status" value="1"/>
</dbReference>
<comment type="caution">
    <text evidence="10">The sequence shown here is derived from an EMBL/GenBank/DDBJ whole genome shotgun (WGS) entry which is preliminary data.</text>
</comment>